<evidence type="ECO:0000313" key="2">
    <source>
        <dbReference type="Proteomes" id="UP000626244"/>
    </source>
</evidence>
<protein>
    <recommendedName>
        <fullName evidence="3">Lipoprotein</fullName>
    </recommendedName>
</protein>
<proteinExistence type="predicted"/>
<dbReference type="PROSITE" id="PS51257">
    <property type="entry name" value="PROKAR_LIPOPROTEIN"/>
    <property type="match status" value="1"/>
</dbReference>
<name>A0A8J3F5D4_9BACI</name>
<dbReference type="EMBL" id="BMHB01000004">
    <property type="protein sequence ID" value="GGI17781.1"/>
    <property type="molecule type" value="Genomic_DNA"/>
</dbReference>
<reference evidence="2" key="1">
    <citation type="journal article" date="2019" name="Int. J. Syst. Evol. Microbiol.">
        <title>The Global Catalogue of Microorganisms (GCM) 10K type strain sequencing project: providing services to taxonomists for standard genome sequencing and annotation.</title>
        <authorList>
            <consortium name="The Broad Institute Genomics Platform"/>
            <consortium name="The Broad Institute Genome Sequencing Center for Infectious Disease"/>
            <person name="Wu L."/>
            <person name="Ma J."/>
        </authorList>
    </citation>
    <scope>NUCLEOTIDE SEQUENCE [LARGE SCALE GENOMIC DNA]</scope>
    <source>
        <strain evidence="2">CGMCC 1.14993</strain>
    </source>
</reference>
<comment type="caution">
    <text evidence="1">The sequence shown here is derived from an EMBL/GenBank/DDBJ whole genome shotgun (WGS) entry which is preliminary data.</text>
</comment>
<sequence>MRLKPFFIVILAFSILLITGCSNKVAKETKNKDSEFPPSMTGLILINGIEHQMEDGNYKWERKKGLGTEVVLTDHASPFQMAENIDSIIVNPNQKVEIKIEENPNFKVYLWNEKGREKEIKQDANQIIVPSSKGKYIYEVLAEWTNGTISYTFVVEIH</sequence>
<dbReference type="Proteomes" id="UP000626244">
    <property type="component" value="Unassembled WGS sequence"/>
</dbReference>
<dbReference type="RefSeq" id="WP_088003300.1">
    <property type="nucleotide sequence ID" value="NZ_BMHB01000004.1"/>
</dbReference>
<dbReference type="OrthoDB" id="2452352at2"/>
<accession>A0A8J3F5D4</accession>
<evidence type="ECO:0008006" key="3">
    <source>
        <dbReference type="Google" id="ProtNLM"/>
    </source>
</evidence>
<dbReference type="AlphaFoldDB" id="A0A8J3F5D4"/>
<keyword evidence="2" id="KW-1185">Reference proteome</keyword>
<organism evidence="1 2">
    <name type="scientific">Gottfriedia solisilvae</name>
    <dbReference type="NCBI Taxonomy" id="1516104"/>
    <lineage>
        <taxon>Bacteria</taxon>
        <taxon>Bacillati</taxon>
        <taxon>Bacillota</taxon>
        <taxon>Bacilli</taxon>
        <taxon>Bacillales</taxon>
        <taxon>Bacillaceae</taxon>
        <taxon>Gottfriedia</taxon>
    </lineage>
</organism>
<gene>
    <name evidence="1" type="ORF">GCM10007380_39650</name>
</gene>
<evidence type="ECO:0000313" key="1">
    <source>
        <dbReference type="EMBL" id="GGI17781.1"/>
    </source>
</evidence>